<dbReference type="EMBL" id="FOIB01000004">
    <property type="protein sequence ID" value="SEU00894.1"/>
    <property type="molecule type" value="Genomic_DNA"/>
</dbReference>
<dbReference type="RefSeq" id="WP_074953586.1">
    <property type="nucleotide sequence ID" value="NZ_BJXR01000020.1"/>
</dbReference>
<accession>A0ABY1CGB8</accession>
<feature type="region of interest" description="Disordered" evidence="1">
    <location>
        <begin position="1"/>
        <end position="26"/>
    </location>
</feature>
<name>A0ABY1CGB8_MYXFU</name>
<keyword evidence="3" id="KW-1185">Reference proteome</keyword>
<evidence type="ECO:0000256" key="1">
    <source>
        <dbReference type="SAM" id="MobiDB-lite"/>
    </source>
</evidence>
<protein>
    <recommendedName>
        <fullName evidence="4">Tetratricopeptide repeat protein</fullName>
    </recommendedName>
</protein>
<dbReference type="Proteomes" id="UP000183760">
    <property type="component" value="Unassembled WGS sequence"/>
</dbReference>
<evidence type="ECO:0000313" key="2">
    <source>
        <dbReference type="EMBL" id="SEU00894.1"/>
    </source>
</evidence>
<sequence>MSRLVDEDGPNELLAPLDDGSGPARRLSRQKSAALVQAALLAAMDAPSPPPRRRHRPHWWMGGALLVVGAAAVATWQLWRRQEPPAPEDTAVIAPSPPMMPRAEPVVPVPSVPEAVARERSVPPMPEVAAPQLPDAVAPEPIAPVKPRMSAPSAAPAPEDLLRRANAHRATGQWKAAEALYLRVIRAEPQGMSAYVARVASGALRLEHLGDARGALRQYQEALKGWPGGLLEEEASHGVTEALRALGDRDGEVRALEAFLARHPDSPHAVSARKRLQEVSGR</sequence>
<comment type="caution">
    <text evidence="2">The sequence shown here is derived from an EMBL/GenBank/DDBJ whole genome shotgun (WGS) entry which is preliminary data.</text>
</comment>
<proteinExistence type="predicted"/>
<dbReference type="InterPro" id="IPR011990">
    <property type="entry name" value="TPR-like_helical_dom_sf"/>
</dbReference>
<reference evidence="2 3" key="1">
    <citation type="submission" date="2016-10" db="EMBL/GenBank/DDBJ databases">
        <authorList>
            <person name="Varghese N."/>
            <person name="Submissions S."/>
        </authorList>
    </citation>
    <scope>NUCLEOTIDE SEQUENCE [LARGE SCALE GENOMIC DNA]</scope>
    <source>
        <strain evidence="2 3">DSM 16525</strain>
    </source>
</reference>
<evidence type="ECO:0008006" key="4">
    <source>
        <dbReference type="Google" id="ProtNLM"/>
    </source>
</evidence>
<dbReference type="SUPFAM" id="SSF48452">
    <property type="entry name" value="TPR-like"/>
    <property type="match status" value="1"/>
</dbReference>
<organism evidence="2 3">
    <name type="scientific">Myxococcus fulvus</name>
    <dbReference type="NCBI Taxonomy" id="33"/>
    <lineage>
        <taxon>Bacteria</taxon>
        <taxon>Pseudomonadati</taxon>
        <taxon>Myxococcota</taxon>
        <taxon>Myxococcia</taxon>
        <taxon>Myxococcales</taxon>
        <taxon>Cystobacterineae</taxon>
        <taxon>Myxococcaceae</taxon>
        <taxon>Myxococcus</taxon>
    </lineage>
</organism>
<dbReference type="Gene3D" id="1.25.40.10">
    <property type="entry name" value="Tetratricopeptide repeat domain"/>
    <property type="match status" value="1"/>
</dbReference>
<evidence type="ECO:0000313" key="3">
    <source>
        <dbReference type="Proteomes" id="UP000183760"/>
    </source>
</evidence>
<gene>
    <name evidence="2" type="ORF">SAMN05443572_104331</name>
</gene>